<reference evidence="1 2" key="1">
    <citation type="submission" date="2017-12" db="EMBL/GenBank/DDBJ databases">
        <title>Gene loss provides genomic basis for host adaptation in cereal stripe rust fungi.</title>
        <authorList>
            <person name="Xia C."/>
        </authorList>
    </citation>
    <scope>NUCLEOTIDE SEQUENCE [LARGE SCALE GENOMIC DNA]</scope>
    <source>
        <strain evidence="1 2">93TX-2</strain>
    </source>
</reference>
<proteinExistence type="predicted"/>
<protein>
    <submittedName>
        <fullName evidence="1">Uncharacterized protein</fullName>
    </submittedName>
</protein>
<dbReference type="AlphaFoldDB" id="A0A2S4WFU6"/>
<name>A0A2S4WFU6_9BASI</name>
<reference evidence="2" key="2">
    <citation type="journal article" date="2018" name="BMC Genomics">
        <title>Genomic insights into host adaptation between the wheat stripe rust pathogen (Puccinia striiformis f. sp. tritici) and the barley stripe rust pathogen (Puccinia striiformis f. sp. hordei).</title>
        <authorList>
            <person name="Xia C."/>
            <person name="Wang M."/>
            <person name="Yin C."/>
            <person name="Cornejo O.E."/>
            <person name="Hulbert S.H."/>
            <person name="Chen X."/>
        </authorList>
    </citation>
    <scope>NUCLEOTIDE SEQUENCE [LARGE SCALE GENOMIC DNA]</scope>
    <source>
        <strain evidence="2">93TX-2</strain>
    </source>
</reference>
<comment type="caution">
    <text evidence="1">The sequence shown here is derived from an EMBL/GenBank/DDBJ whole genome shotgun (WGS) entry which is preliminary data.</text>
</comment>
<organism evidence="1 2">
    <name type="scientific">Puccinia striiformis</name>
    <dbReference type="NCBI Taxonomy" id="27350"/>
    <lineage>
        <taxon>Eukaryota</taxon>
        <taxon>Fungi</taxon>
        <taxon>Dikarya</taxon>
        <taxon>Basidiomycota</taxon>
        <taxon>Pucciniomycotina</taxon>
        <taxon>Pucciniomycetes</taxon>
        <taxon>Pucciniales</taxon>
        <taxon>Pucciniaceae</taxon>
        <taxon>Puccinia</taxon>
    </lineage>
</organism>
<dbReference type="OrthoDB" id="40134at2759"/>
<dbReference type="Proteomes" id="UP000238274">
    <property type="component" value="Unassembled WGS sequence"/>
</dbReference>
<dbReference type="VEuPathDB" id="FungiDB:PSHT_03321"/>
<reference evidence="2" key="3">
    <citation type="journal article" date="2018" name="Mol. Plant Microbe Interact.">
        <title>Genome sequence resources for the wheat stripe rust pathogen (Puccinia striiformis f. sp. tritici) and the barley stripe rust pathogen (Puccinia striiformis f. sp. hordei).</title>
        <authorList>
            <person name="Xia C."/>
            <person name="Wang M."/>
            <person name="Yin C."/>
            <person name="Cornejo O.E."/>
            <person name="Hulbert S.H."/>
            <person name="Chen X."/>
        </authorList>
    </citation>
    <scope>NUCLEOTIDE SEQUENCE [LARGE SCALE GENOMIC DNA]</scope>
    <source>
        <strain evidence="2">93TX-2</strain>
    </source>
</reference>
<evidence type="ECO:0000313" key="1">
    <source>
        <dbReference type="EMBL" id="POW20623.1"/>
    </source>
</evidence>
<dbReference type="InterPro" id="IPR029055">
    <property type="entry name" value="Ntn_hydrolases_N"/>
</dbReference>
<accession>A0A2S4WFU6</accession>
<keyword evidence="2" id="KW-1185">Reference proteome</keyword>
<dbReference type="VEuPathDB" id="FungiDB:PSTT_01969"/>
<feature type="non-terminal residue" evidence="1">
    <location>
        <position position="1"/>
    </location>
</feature>
<evidence type="ECO:0000313" key="2">
    <source>
        <dbReference type="Proteomes" id="UP000238274"/>
    </source>
</evidence>
<sequence length="269" mass="30201">PAGDPSAERDSLVLASACQVTIIMPKQRSNSANLETAAISRFNAARKHLWGSARRLVPHVWKNLRPSYLHPVSRNDKATKQIFLEGTGGETYTSQAEVVNHSPGWTTSEFDGTTQIPFDLAPARERRNKQKLRHLNQTTFTRFKIRVKLTASEVADRLSPWALPNEQNQDKDFELTEHNKEVSNNGMGSLTQKSADRLGSLCQAYLLYGSVRPFRISASTAGMHTDGTYNSFCLEPPGVYRGCVIGKNRIHMVHDEVKDKDCHLEILWI</sequence>
<dbReference type="EMBL" id="PKSM01000031">
    <property type="protein sequence ID" value="POW20623.1"/>
    <property type="molecule type" value="Genomic_DNA"/>
</dbReference>
<gene>
    <name evidence="1" type="ORF">PSHT_03321</name>
</gene>
<dbReference type="SUPFAM" id="SSF56235">
    <property type="entry name" value="N-terminal nucleophile aminohydrolases (Ntn hydrolases)"/>
    <property type="match status" value="1"/>
</dbReference>